<reference evidence="2 3" key="1">
    <citation type="journal article" date="2015" name="Mol. Plant Microbe Interact.">
        <title>Genome, transcriptome, and functional analyses of Penicillium expansum provide new insights into secondary metabolism and pathogenicity.</title>
        <authorList>
            <person name="Ballester A.R."/>
            <person name="Marcet-Houben M."/>
            <person name="Levin E."/>
            <person name="Sela N."/>
            <person name="Selma-Lazaro C."/>
            <person name="Carmona L."/>
            <person name="Wisniewski M."/>
            <person name="Droby S."/>
            <person name="Gonzalez-Candelas L."/>
            <person name="Gabaldon T."/>
        </authorList>
    </citation>
    <scope>NUCLEOTIDE SEQUENCE [LARGE SCALE GENOMIC DNA]</scope>
    <source>
        <strain evidence="2 3">PHI-1</strain>
    </source>
</reference>
<dbReference type="Proteomes" id="UP000030104">
    <property type="component" value="Unassembled WGS sequence"/>
</dbReference>
<name>A0A0A2LC40_PENIT</name>
<feature type="region of interest" description="Disordered" evidence="1">
    <location>
        <begin position="309"/>
        <end position="351"/>
    </location>
</feature>
<gene>
    <name evidence="2" type="ORF">PITC_022130</name>
</gene>
<dbReference type="PhylomeDB" id="A0A0A2LC40"/>
<keyword evidence="3" id="KW-1185">Reference proteome</keyword>
<accession>A0A0A2LC40</accession>
<sequence>MGAQESKIVIDTLSEAYSKAYDQGKDRLEVGVKGPFLNSLKQLWASVPEPTQRAIRGLSTQKRNRKVPKHTSKAIIDHVDLGKVTLWKENPLAFFKENESELVLTEKACTDITKYMTELGDRKGLNEVRFRLLQVIYYRFKERLGIKQIRQRDMDCLTQIFFESGLRGSNASDRVSDWIDQGSRINDLCLAVGSTQQKGYRHLANLFFFDEIACRTIKRLSLHRNGENTERKSLIQGIRKLRDRISFDDRQSLEELTDRLIGAIWDKVEGVISRSHLGWELRHSHSFQIHQTVDSRELLQRPTAPYRATSATFDEPTWHSSGASKASSEQRKRPTTASDSPAESQPFSSDAPPAFYNATPLLCEPSLPQVSDLQYLDLDMWAFTTASNKPTASFNAPSDMPPTSFNAPPPSSDVGLLPAPDFQYLDLDMWAFNTTSNMPTNPFNAPSNTSPVSLGAPSLLPVSDIQYLDLDAWAFNAPSNAPLASVDVESPTFASSHQPTSC</sequence>
<dbReference type="EMBL" id="JQGA01000706">
    <property type="protein sequence ID" value="KGO74155.1"/>
    <property type="molecule type" value="Genomic_DNA"/>
</dbReference>
<comment type="caution">
    <text evidence="2">The sequence shown here is derived from an EMBL/GenBank/DDBJ whole genome shotgun (WGS) entry which is preliminary data.</text>
</comment>
<feature type="compositionally biased region" description="Polar residues" evidence="1">
    <location>
        <begin position="335"/>
        <end position="348"/>
    </location>
</feature>
<organism evidence="2 3">
    <name type="scientific">Penicillium italicum</name>
    <name type="common">Blue mold</name>
    <dbReference type="NCBI Taxonomy" id="40296"/>
    <lineage>
        <taxon>Eukaryota</taxon>
        <taxon>Fungi</taxon>
        <taxon>Dikarya</taxon>
        <taxon>Ascomycota</taxon>
        <taxon>Pezizomycotina</taxon>
        <taxon>Eurotiomycetes</taxon>
        <taxon>Eurotiomycetidae</taxon>
        <taxon>Eurotiales</taxon>
        <taxon>Aspergillaceae</taxon>
        <taxon>Penicillium</taxon>
    </lineage>
</organism>
<dbReference type="STRING" id="40296.A0A0A2LC40"/>
<evidence type="ECO:0000313" key="3">
    <source>
        <dbReference type="Proteomes" id="UP000030104"/>
    </source>
</evidence>
<evidence type="ECO:0000313" key="2">
    <source>
        <dbReference type="EMBL" id="KGO74155.1"/>
    </source>
</evidence>
<evidence type="ECO:0000256" key="1">
    <source>
        <dbReference type="SAM" id="MobiDB-lite"/>
    </source>
</evidence>
<dbReference type="OrthoDB" id="4506844at2759"/>
<dbReference type="AlphaFoldDB" id="A0A0A2LC40"/>
<protein>
    <submittedName>
        <fullName evidence="2">Uncharacterized protein</fullName>
    </submittedName>
</protein>
<proteinExistence type="predicted"/>
<dbReference type="HOGENOM" id="CLU_543019_0_0_1"/>
<feature type="compositionally biased region" description="Polar residues" evidence="1">
    <location>
        <begin position="318"/>
        <end position="327"/>
    </location>
</feature>